<dbReference type="AlphaFoldDB" id="A0A149USV3"/>
<evidence type="ECO:0000313" key="1">
    <source>
        <dbReference type="EMBL" id="KXV70997.1"/>
    </source>
</evidence>
<reference evidence="1 2" key="1">
    <citation type="submission" date="2015-06" db="EMBL/GenBank/DDBJ databases">
        <title>Improved classification and identification of acetic acid bacteria using matrix-assisted laser desorption/ionization time-of-flight mass spectrometry; Gluconobacter nephelii and Gluconobacter uchimurae are later heterotypic synonyms of Gluconobacter japonicus and Gluconobacter oxydans, respectively.</title>
        <authorList>
            <person name="Li L."/>
            <person name="Cleenwerck I."/>
            <person name="De Vuyst L."/>
            <person name="Vandamme P."/>
        </authorList>
    </citation>
    <scope>NUCLEOTIDE SEQUENCE [LARGE SCALE GENOMIC DNA]</scope>
    <source>
        <strain evidence="1 2">LMG 1699</strain>
    </source>
</reference>
<dbReference type="Proteomes" id="UP000075377">
    <property type="component" value="Unassembled WGS sequence"/>
</dbReference>
<dbReference type="EMBL" id="LHZX01000197">
    <property type="protein sequence ID" value="KXV70997.1"/>
    <property type="molecule type" value="Genomic_DNA"/>
</dbReference>
<protein>
    <submittedName>
        <fullName evidence="1">Uncharacterized protein</fullName>
    </submittedName>
</protein>
<gene>
    <name evidence="1" type="ORF">AD951_01965</name>
</gene>
<dbReference type="PATRIC" id="fig|178901.14.peg.2554"/>
<organism evidence="1 2">
    <name type="scientific">Acetobacter malorum</name>
    <dbReference type="NCBI Taxonomy" id="178901"/>
    <lineage>
        <taxon>Bacteria</taxon>
        <taxon>Pseudomonadati</taxon>
        <taxon>Pseudomonadota</taxon>
        <taxon>Alphaproteobacteria</taxon>
        <taxon>Acetobacterales</taxon>
        <taxon>Acetobacteraceae</taxon>
        <taxon>Acetobacter</taxon>
    </lineage>
</organism>
<proteinExistence type="predicted"/>
<accession>A0A149USV3</accession>
<evidence type="ECO:0000313" key="2">
    <source>
        <dbReference type="Proteomes" id="UP000075377"/>
    </source>
</evidence>
<dbReference type="OrthoDB" id="7185309at2"/>
<sequence>MVRLYEKGLQLRGRGLDVSPNIARLELQLRPQKTAKKTVAKLTPFQCWSVSKWTSLVLKACVGKRAEDVEIPSVKSDLDTAFEHLMSQYGGTMMRYGAREARVKHGIVAGHVDPADAIQFVLERMKVRLESDWLQPDFSGSMCPQSVVEDAEERYLKRKQIWDPSGVSEV</sequence>
<name>A0A149USV3_9PROT</name>
<comment type="caution">
    <text evidence="1">The sequence shown here is derived from an EMBL/GenBank/DDBJ whole genome shotgun (WGS) entry which is preliminary data.</text>
</comment>